<evidence type="ECO:0000313" key="2">
    <source>
        <dbReference type="Proteomes" id="UP000287651"/>
    </source>
</evidence>
<name>A0A426YYK2_ENSVE</name>
<accession>A0A426YYK2</accession>
<dbReference type="AlphaFoldDB" id="A0A426YYK2"/>
<dbReference type="EMBL" id="AMZH03009453">
    <property type="protein sequence ID" value="RRT56817.1"/>
    <property type="molecule type" value="Genomic_DNA"/>
</dbReference>
<dbReference type="Proteomes" id="UP000287651">
    <property type="component" value="Unassembled WGS sequence"/>
</dbReference>
<comment type="caution">
    <text evidence="1">The sequence shown here is derived from an EMBL/GenBank/DDBJ whole genome shotgun (WGS) entry which is preliminary data.</text>
</comment>
<reference evidence="1 2" key="1">
    <citation type="journal article" date="2014" name="Agronomy (Basel)">
        <title>A Draft Genome Sequence for Ensete ventricosum, the Drought-Tolerant Tree Against Hunger.</title>
        <authorList>
            <person name="Harrison J."/>
            <person name="Moore K.A."/>
            <person name="Paszkiewicz K."/>
            <person name="Jones T."/>
            <person name="Grant M."/>
            <person name="Ambacheew D."/>
            <person name="Muzemil S."/>
            <person name="Studholme D.J."/>
        </authorList>
    </citation>
    <scope>NUCLEOTIDE SEQUENCE [LARGE SCALE GENOMIC DNA]</scope>
</reference>
<proteinExistence type="predicted"/>
<sequence length="173" mass="18980">MFGDVAEMHGADKLVEIHSSGENYWTGRDTLLGQRLLDWPSTLLMRELVDWSRAAGGAVADVEARDEDLGCWGGLGQVHSGCANSQLATDIYSSPSELLVDQALKSMVTSNWASALEDELLKLTGALEKLTVELPTKTIAEYKKLTGFEMGLVRTCQVSYEYGYRVVLAKFKA</sequence>
<gene>
    <name evidence="1" type="ORF">B296_00021364</name>
</gene>
<protein>
    <submittedName>
        <fullName evidence="1">Uncharacterized protein</fullName>
    </submittedName>
</protein>
<evidence type="ECO:0000313" key="1">
    <source>
        <dbReference type="EMBL" id="RRT56817.1"/>
    </source>
</evidence>
<organism evidence="1 2">
    <name type="scientific">Ensete ventricosum</name>
    <name type="common">Abyssinian banana</name>
    <name type="synonym">Musa ensete</name>
    <dbReference type="NCBI Taxonomy" id="4639"/>
    <lineage>
        <taxon>Eukaryota</taxon>
        <taxon>Viridiplantae</taxon>
        <taxon>Streptophyta</taxon>
        <taxon>Embryophyta</taxon>
        <taxon>Tracheophyta</taxon>
        <taxon>Spermatophyta</taxon>
        <taxon>Magnoliopsida</taxon>
        <taxon>Liliopsida</taxon>
        <taxon>Zingiberales</taxon>
        <taxon>Musaceae</taxon>
        <taxon>Ensete</taxon>
    </lineage>
</organism>